<dbReference type="PROSITE" id="PS51278">
    <property type="entry name" value="GATASE_TYPE_2"/>
    <property type="match status" value="1"/>
</dbReference>
<organism evidence="10 11">
    <name type="scientific">Methylobacterium goesingense</name>
    <dbReference type="NCBI Taxonomy" id="243690"/>
    <lineage>
        <taxon>Bacteria</taxon>
        <taxon>Pseudomonadati</taxon>
        <taxon>Pseudomonadota</taxon>
        <taxon>Alphaproteobacteria</taxon>
        <taxon>Hyphomicrobiales</taxon>
        <taxon>Methylobacteriaceae</taxon>
        <taxon>Methylobacterium</taxon>
    </lineage>
</organism>
<keyword evidence="5" id="KW-0067">ATP-binding</keyword>
<feature type="domain" description="Glutamine amidotransferase type-2" evidence="9">
    <location>
        <begin position="1"/>
        <end position="191"/>
    </location>
</feature>
<dbReference type="Gene3D" id="3.60.20.10">
    <property type="entry name" value="Glutamine Phosphoribosylpyrophosphate, subunit 1, domain 1"/>
    <property type="match status" value="1"/>
</dbReference>
<evidence type="ECO:0000256" key="8">
    <source>
        <dbReference type="SAM" id="MobiDB-lite"/>
    </source>
</evidence>
<dbReference type="PANTHER" id="PTHR43284:SF1">
    <property type="entry name" value="ASPARAGINE SYNTHETASE"/>
    <property type="match status" value="1"/>
</dbReference>
<dbReference type="InterPro" id="IPR006426">
    <property type="entry name" value="Asn_synth_AEB"/>
</dbReference>
<dbReference type="EMBL" id="JBEPMM010000013">
    <property type="protein sequence ID" value="MET3694279.1"/>
    <property type="molecule type" value="Genomic_DNA"/>
</dbReference>
<dbReference type="SUPFAM" id="SSF52402">
    <property type="entry name" value="Adenine nucleotide alpha hydrolases-like"/>
    <property type="match status" value="1"/>
</dbReference>
<evidence type="ECO:0000259" key="9">
    <source>
        <dbReference type="PROSITE" id="PS51278"/>
    </source>
</evidence>
<evidence type="ECO:0000313" key="11">
    <source>
        <dbReference type="Proteomes" id="UP001549145"/>
    </source>
</evidence>
<feature type="compositionally biased region" description="Basic and acidic residues" evidence="8">
    <location>
        <begin position="605"/>
        <end position="616"/>
    </location>
</feature>
<dbReference type="InterPro" id="IPR017932">
    <property type="entry name" value="GATase_2_dom"/>
</dbReference>
<comment type="pathway">
    <text evidence="1">Amino-acid biosynthesis; L-asparagine biosynthesis; L-asparagine from L-aspartate (L-Gln route): step 1/1.</text>
</comment>
<keyword evidence="10" id="KW-0436">Ligase</keyword>
<dbReference type="EC" id="6.3.5.4" evidence="3"/>
<comment type="caution">
    <text evidence="10">The sequence shown here is derived from an EMBL/GenBank/DDBJ whole genome shotgun (WGS) entry which is preliminary data.</text>
</comment>
<dbReference type="PANTHER" id="PTHR43284">
    <property type="entry name" value="ASPARAGINE SYNTHETASE (GLUTAMINE-HYDROLYZING)"/>
    <property type="match status" value="1"/>
</dbReference>
<dbReference type="GO" id="GO:0004066">
    <property type="term" value="F:asparagine synthase (glutamine-hydrolyzing) activity"/>
    <property type="evidence" value="ECO:0007669"/>
    <property type="project" value="UniProtKB-EC"/>
</dbReference>
<reference evidence="10 11" key="1">
    <citation type="submission" date="2024-06" db="EMBL/GenBank/DDBJ databases">
        <title>Genomic Encyclopedia of Type Strains, Phase IV (KMG-IV): sequencing the most valuable type-strain genomes for metagenomic binning, comparative biology and taxonomic classification.</title>
        <authorList>
            <person name="Goeker M."/>
        </authorList>
    </citation>
    <scope>NUCLEOTIDE SEQUENCE [LARGE SCALE GENOMIC DNA]</scope>
    <source>
        <strain evidence="10 11">DSM 21331</strain>
    </source>
</reference>
<dbReference type="Pfam" id="PF13537">
    <property type="entry name" value="GATase_7"/>
    <property type="match status" value="1"/>
</dbReference>
<dbReference type="Pfam" id="PF00733">
    <property type="entry name" value="Asn_synthase"/>
    <property type="match status" value="1"/>
</dbReference>
<dbReference type="NCBIfam" id="TIGR01536">
    <property type="entry name" value="asn_synth_AEB"/>
    <property type="match status" value="1"/>
</dbReference>
<dbReference type="InterPro" id="IPR014729">
    <property type="entry name" value="Rossmann-like_a/b/a_fold"/>
</dbReference>
<keyword evidence="6" id="KW-0315">Glutamine amidotransferase</keyword>
<dbReference type="InterPro" id="IPR029055">
    <property type="entry name" value="Ntn_hydrolases_N"/>
</dbReference>
<dbReference type="InterPro" id="IPR051786">
    <property type="entry name" value="ASN_synthetase/amidase"/>
</dbReference>
<protein>
    <recommendedName>
        <fullName evidence="3">asparagine synthase (glutamine-hydrolyzing)</fullName>
        <ecNumber evidence="3">6.3.5.4</ecNumber>
    </recommendedName>
</protein>
<comment type="catalytic activity">
    <reaction evidence="7">
        <text>L-aspartate + L-glutamine + ATP + H2O = L-asparagine + L-glutamate + AMP + diphosphate + H(+)</text>
        <dbReference type="Rhea" id="RHEA:12228"/>
        <dbReference type="ChEBI" id="CHEBI:15377"/>
        <dbReference type="ChEBI" id="CHEBI:15378"/>
        <dbReference type="ChEBI" id="CHEBI:29985"/>
        <dbReference type="ChEBI" id="CHEBI:29991"/>
        <dbReference type="ChEBI" id="CHEBI:30616"/>
        <dbReference type="ChEBI" id="CHEBI:33019"/>
        <dbReference type="ChEBI" id="CHEBI:58048"/>
        <dbReference type="ChEBI" id="CHEBI:58359"/>
        <dbReference type="ChEBI" id="CHEBI:456215"/>
        <dbReference type="EC" id="6.3.5.4"/>
    </reaction>
</comment>
<dbReference type="PIRSF" id="PIRSF001589">
    <property type="entry name" value="Asn_synthetase_glu-h"/>
    <property type="match status" value="1"/>
</dbReference>
<evidence type="ECO:0000256" key="3">
    <source>
        <dbReference type="ARBA" id="ARBA00012737"/>
    </source>
</evidence>
<dbReference type="InterPro" id="IPR001962">
    <property type="entry name" value="Asn_synthase"/>
</dbReference>
<evidence type="ECO:0000256" key="4">
    <source>
        <dbReference type="ARBA" id="ARBA00022741"/>
    </source>
</evidence>
<name>A0ABV2L8V1_9HYPH</name>
<feature type="region of interest" description="Disordered" evidence="8">
    <location>
        <begin position="602"/>
        <end position="632"/>
    </location>
</feature>
<proteinExistence type="inferred from homology"/>
<evidence type="ECO:0000256" key="7">
    <source>
        <dbReference type="ARBA" id="ARBA00048741"/>
    </source>
</evidence>
<evidence type="ECO:0000256" key="1">
    <source>
        <dbReference type="ARBA" id="ARBA00005187"/>
    </source>
</evidence>
<dbReference type="Gene3D" id="3.40.50.620">
    <property type="entry name" value="HUPs"/>
    <property type="match status" value="1"/>
</dbReference>
<accession>A0ABV2L8V1</accession>
<dbReference type="CDD" id="cd00712">
    <property type="entry name" value="AsnB"/>
    <property type="match status" value="1"/>
</dbReference>
<keyword evidence="4" id="KW-0547">Nucleotide-binding</keyword>
<evidence type="ECO:0000256" key="2">
    <source>
        <dbReference type="ARBA" id="ARBA00005752"/>
    </source>
</evidence>
<evidence type="ECO:0000256" key="5">
    <source>
        <dbReference type="ARBA" id="ARBA00022840"/>
    </source>
</evidence>
<evidence type="ECO:0000313" key="10">
    <source>
        <dbReference type="EMBL" id="MET3694279.1"/>
    </source>
</evidence>
<dbReference type="CDD" id="cd01991">
    <property type="entry name" value="Asn_synthase_B_C"/>
    <property type="match status" value="1"/>
</dbReference>
<comment type="similarity">
    <text evidence="2">Belongs to the asparagine synthetase family.</text>
</comment>
<keyword evidence="11" id="KW-1185">Reference proteome</keyword>
<evidence type="ECO:0000256" key="6">
    <source>
        <dbReference type="ARBA" id="ARBA00022962"/>
    </source>
</evidence>
<gene>
    <name evidence="10" type="ORF">ABID43_003838</name>
</gene>
<dbReference type="Proteomes" id="UP001549145">
    <property type="component" value="Unassembled WGS sequence"/>
</dbReference>
<dbReference type="SUPFAM" id="SSF56235">
    <property type="entry name" value="N-terminal nucleophile aminohydrolases (Ntn hydrolases)"/>
    <property type="match status" value="1"/>
</dbReference>
<sequence length="632" mass="68837">MADLLRHRGPDDAGVAQGEGWGLGFRRLAILDLSPNGHQPMSYGNGRFHLAFNGEIYNHVELRRDLEAEGERFRGGSDTEVLLRLLARRGEAALPMLNGMFAFALIDTERRTFLLARDRLGVKPLYYATGGGSLRFASEPKAMLAWPGERREIDDAAVARYLALGYLPGESAIFRGHAKLPPAHVLAGSLDDPSAARLRPYWDLSLSDDPTRRPLSPGETEELEHLLRDAVRIRLRSDVPVGVFLSGGLDSGLVAACAADVPGPRPLALTVGFAEGEANETDLAAATARHVGLDHRVVAQKPDGLDRLDELAWFFDEPFGDPSALPTFTLCEAAATVGRVFLSGDGGDEAFAGYRRYVEALRHRRVIDAAQFVGPTLRRVAGLAPALSPLRARLAKLGLPDRGCAAAFDDLPADPALAAVAHPRLRPLLAEAGAPLWARWARSRGRATILRQQDLDYRLYLPDDVLVKVDRASMAHSVEVRSPLLDIRLVEWAARLPRGALLDAHEGKLPLRALGRRLLPTAVERGAKRGFGVPLDAWFREAKGQALVRERLLGAHGTDLGHWDRRGVGRILDVHGSGAGRGFGVLLWRLLMLEAWTRQHAARTRPAEARHGERAGRPAPGCTRAHAGQASF</sequence>
<dbReference type="InterPro" id="IPR033738">
    <property type="entry name" value="AsnB_N"/>
</dbReference>